<dbReference type="InterPro" id="IPR000873">
    <property type="entry name" value="AMP-dep_synth/lig_dom"/>
</dbReference>
<reference evidence="6" key="1">
    <citation type="submission" date="2012-11" db="EMBL/GenBank/DDBJ databases">
        <authorList>
            <person name="Lucero-Rivera Y.E."/>
            <person name="Tovar-Ramirez D."/>
        </authorList>
    </citation>
    <scope>NUCLEOTIDE SEQUENCE [LARGE SCALE GENOMIC DNA]</scope>
    <source>
        <strain evidence="6">Araruama</strain>
    </source>
</reference>
<dbReference type="Pfam" id="PF00501">
    <property type="entry name" value="AMP-binding"/>
    <property type="match status" value="1"/>
</dbReference>
<dbReference type="PANTHER" id="PTHR43201:SF5">
    <property type="entry name" value="MEDIUM-CHAIN ACYL-COA LIGASE ACSF2, MITOCHONDRIAL"/>
    <property type="match status" value="1"/>
</dbReference>
<dbReference type="PANTHER" id="PTHR43201">
    <property type="entry name" value="ACYL-COA SYNTHETASE"/>
    <property type="match status" value="1"/>
</dbReference>
<feature type="transmembrane region" description="Helical" evidence="3">
    <location>
        <begin position="64"/>
        <end position="91"/>
    </location>
</feature>
<keyword evidence="3" id="KW-1133">Transmembrane helix</keyword>
<proteinExistence type="inferred from homology"/>
<protein>
    <submittedName>
        <fullName evidence="5">Amp-dependent synthetase and ligase</fullName>
    </submittedName>
</protein>
<sequence>MKSDNIISKFVENARQHKDRVALCYRSGFFRSRFQQVTYDQLLSDVNIAVHNLKKSGFEKNDRILVFVPMSYELYVLCLGILHMGAVLVFVDAWSNKNRLSMACDIVQPKGFIGTLKAQLLRLSASIRQIPIKCISTQLLSTQPHQTINEINPAETTEEDEAIVTFTTGSTGAPKAAKRTHGFLLAQHHALHAHMPIPENDINLATLPIFVLNNLTMKSTTVLPDFNPARPSDFNAKNVVDQIIDLKVTSSIGSPAFFDHLANYILETNTFTSFKTIYTGGAPIFKPMAQKFRQAFPQTDIHVVYGATEVEPVSSIPLDDYIKQDHRFGLPVGKHISSLKVKVIKPSDNALILDDTQRLESLEVNDNEVGEIIVSGDHVLKEYIGSEAMFNQNKIVCNNVLWHRTGDAGRMDTNGHLYLYGRVKNRFLTQDGHPVFSIPIEQAMIQVSKISFAAMFMAQNNLYVALEPEKPLSASEKDDILLEVKKIVKDLQVKEILFMKKFHVIRDIIQRRTLKF</sequence>
<dbReference type="AlphaFoldDB" id="A0A1V1P950"/>
<dbReference type="GO" id="GO:0006631">
    <property type="term" value="P:fatty acid metabolic process"/>
    <property type="evidence" value="ECO:0007669"/>
    <property type="project" value="TreeGrafter"/>
</dbReference>
<keyword evidence="3" id="KW-0472">Membrane</keyword>
<evidence type="ECO:0000256" key="3">
    <source>
        <dbReference type="SAM" id="Phobius"/>
    </source>
</evidence>
<dbReference type="Proteomes" id="UP000189670">
    <property type="component" value="Unassembled WGS sequence"/>
</dbReference>
<evidence type="ECO:0000313" key="6">
    <source>
        <dbReference type="Proteomes" id="UP000189670"/>
    </source>
</evidence>
<evidence type="ECO:0000259" key="4">
    <source>
        <dbReference type="Pfam" id="PF00501"/>
    </source>
</evidence>
<dbReference type="SUPFAM" id="SSF56801">
    <property type="entry name" value="Acetyl-CoA synthetase-like"/>
    <property type="match status" value="1"/>
</dbReference>
<comment type="similarity">
    <text evidence="1">Belongs to the ATP-dependent AMP-binding enzyme family.</text>
</comment>
<dbReference type="PROSITE" id="PS00455">
    <property type="entry name" value="AMP_BINDING"/>
    <property type="match status" value="1"/>
</dbReference>
<organism evidence="5 6">
    <name type="scientific">Candidatus Magnetoglobus multicellularis str. Araruama</name>
    <dbReference type="NCBI Taxonomy" id="890399"/>
    <lineage>
        <taxon>Bacteria</taxon>
        <taxon>Pseudomonadati</taxon>
        <taxon>Thermodesulfobacteriota</taxon>
        <taxon>Desulfobacteria</taxon>
        <taxon>Desulfobacterales</taxon>
        <taxon>Desulfobacteraceae</taxon>
        <taxon>Candidatus Magnetoglobus</taxon>
    </lineage>
</organism>
<keyword evidence="3" id="KW-0812">Transmembrane</keyword>
<accession>A0A1V1P950</accession>
<dbReference type="EMBL" id="ATBP01000289">
    <property type="protein sequence ID" value="ETR71296.1"/>
    <property type="molecule type" value="Genomic_DNA"/>
</dbReference>
<comment type="caution">
    <text evidence="5">The sequence shown here is derived from an EMBL/GenBank/DDBJ whole genome shotgun (WGS) entry which is preliminary data.</text>
</comment>
<keyword evidence="2 5" id="KW-0436">Ligase</keyword>
<feature type="domain" description="AMP-dependent synthetase/ligase" evidence="4">
    <location>
        <begin position="11"/>
        <end position="383"/>
    </location>
</feature>
<evidence type="ECO:0000256" key="2">
    <source>
        <dbReference type="ARBA" id="ARBA00022598"/>
    </source>
</evidence>
<evidence type="ECO:0000256" key="1">
    <source>
        <dbReference type="ARBA" id="ARBA00006432"/>
    </source>
</evidence>
<name>A0A1V1P950_9BACT</name>
<gene>
    <name evidence="5" type="ORF">OMM_02590</name>
</gene>
<evidence type="ECO:0000313" key="5">
    <source>
        <dbReference type="EMBL" id="ETR71296.1"/>
    </source>
</evidence>
<dbReference type="InterPro" id="IPR020845">
    <property type="entry name" value="AMP-binding_CS"/>
</dbReference>
<dbReference type="GO" id="GO:0031956">
    <property type="term" value="F:medium-chain fatty acid-CoA ligase activity"/>
    <property type="evidence" value="ECO:0007669"/>
    <property type="project" value="TreeGrafter"/>
</dbReference>
<dbReference type="InterPro" id="IPR042099">
    <property type="entry name" value="ANL_N_sf"/>
</dbReference>
<dbReference type="Gene3D" id="3.40.50.12780">
    <property type="entry name" value="N-terminal domain of ligase-like"/>
    <property type="match status" value="1"/>
</dbReference>